<evidence type="ECO:0000256" key="1">
    <source>
        <dbReference type="SAM" id="MobiDB-lite"/>
    </source>
</evidence>
<dbReference type="PANTHER" id="PTHR14709:SF1">
    <property type="entry name" value="PROLINE-RICH PROTEIN 12"/>
    <property type="match status" value="1"/>
</dbReference>
<organism evidence="2 3">
    <name type="scientific">Mugilogobius chulae</name>
    <name type="common">yellowstripe goby</name>
    <dbReference type="NCBI Taxonomy" id="88201"/>
    <lineage>
        <taxon>Eukaryota</taxon>
        <taxon>Metazoa</taxon>
        <taxon>Chordata</taxon>
        <taxon>Craniata</taxon>
        <taxon>Vertebrata</taxon>
        <taxon>Euteleostomi</taxon>
        <taxon>Actinopterygii</taxon>
        <taxon>Neopterygii</taxon>
        <taxon>Teleostei</taxon>
        <taxon>Neoteleostei</taxon>
        <taxon>Acanthomorphata</taxon>
        <taxon>Gobiaria</taxon>
        <taxon>Gobiiformes</taxon>
        <taxon>Gobioidei</taxon>
        <taxon>Gobiidae</taxon>
        <taxon>Gobionellinae</taxon>
        <taxon>Mugilogobius</taxon>
    </lineage>
</organism>
<proteinExistence type="predicted"/>
<feature type="region of interest" description="Disordered" evidence="1">
    <location>
        <begin position="249"/>
        <end position="289"/>
    </location>
</feature>
<gene>
    <name evidence="2" type="ORF">WMY93_032285</name>
</gene>
<comment type="caution">
    <text evidence="2">The sequence shown here is derived from an EMBL/GenBank/DDBJ whole genome shotgun (WGS) entry which is preliminary data.</text>
</comment>
<feature type="region of interest" description="Disordered" evidence="1">
    <location>
        <begin position="40"/>
        <end position="64"/>
    </location>
</feature>
<keyword evidence="3" id="KW-1185">Reference proteome</keyword>
<evidence type="ECO:0000313" key="3">
    <source>
        <dbReference type="Proteomes" id="UP001460270"/>
    </source>
</evidence>
<dbReference type="Proteomes" id="UP001460270">
    <property type="component" value="Unassembled WGS sequence"/>
</dbReference>
<accession>A0AAW0MP70</accession>
<protein>
    <submittedName>
        <fullName evidence="2">Uncharacterized protein</fullName>
    </submittedName>
</protein>
<evidence type="ECO:0000313" key="2">
    <source>
        <dbReference type="EMBL" id="KAK7881107.1"/>
    </source>
</evidence>
<dbReference type="InterPro" id="IPR052466">
    <property type="entry name" value="DNA_MethProtect_Complex"/>
</dbReference>
<sequence>MERLFSAAAFGDSVPGVGTAWTYDRSARSSLMYGMSSSYPDSEGPGFSAPQLGRRGPGAAWTPAGRPLGVSGLLDSRSTGPEASLSHRLSAMDSHMSQFGGPFWQNGTHSGSGYSPSMSALPAYQHPGSFPGRPLSHSFSLPDSAAFSPGLLSSHDYLLHMKSTPSSLAFGQVLSSQDALFRRSQESQVPSKSHLASPRVDLLSSQLHSQSAPLYNASSFSSAPVHPQTPQHRDISAQDNIMKRYQSMPPGQSMSMPQQQQQYLTCAKSPDPRQRAIEQQGPIPDIKPSLRMNSQAYLSPYITSEETGTGYSSLESSSFLSYPQHTHLQLLHSHTAAAVLYLPHLIHAMWILRQFHPQPCLNLQINAQCPPCPLSTHHVHQNLKIK</sequence>
<dbReference type="PANTHER" id="PTHR14709">
    <property type="entry name" value="GLUTAMINE AND SERINE-RICH PROTEIN 1-RELATED"/>
    <property type="match status" value="1"/>
</dbReference>
<reference evidence="3" key="1">
    <citation type="submission" date="2024-04" db="EMBL/GenBank/DDBJ databases">
        <title>Salinicola lusitanus LLJ914,a marine bacterium isolated from the Okinawa Trough.</title>
        <authorList>
            <person name="Li J."/>
        </authorList>
    </citation>
    <scope>NUCLEOTIDE SEQUENCE [LARGE SCALE GENOMIC DNA]</scope>
</reference>
<name>A0AAW0MP70_9GOBI</name>
<dbReference type="EMBL" id="JBBPFD010000024">
    <property type="protein sequence ID" value="KAK7881107.1"/>
    <property type="molecule type" value="Genomic_DNA"/>
</dbReference>
<feature type="compositionally biased region" description="Low complexity" evidence="1">
    <location>
        <begin position="249"/>
        <end position="262"/>
    </location>
</feature>
<dbReference type="AlphaFoldDB" id="A0AAW0MP70"/>